<dbReference type="AlphaFoldDB" id="A0A409WLS6"/>
<reference evidence="1 2" key="1">
    <citation type="journal article" date="2018" name="Evol. Lett.">
        <title>Horizontal gene cluster transfer increased hallucinogenic mushroom diversity.</title>
        <authorList>
            <person name="Reynolds H.T."/>
            <person name="Vijayakumar V."/>
            <person name="Gluck-Thaler E."/>
            <person name="Korotkin H.B."/>
            <person name="Matheny P.B."/>
            <person name="Slot J.C."/>
        </authorList>
    </citation>
    <scope>NUCLEOTIDE SEQUENCE [LARGE SCALE GENOMIC DNA]</scope>
    <source>
        <strain evidence="1 2">2631</strain>
    </source>
</reference>
<dbReference type="EMBL" id="NHYD01003376">
    <property type="protein sequence ID" value="PPQ79439.1"/>
    <property type="molecule type" value="Genomic_DNA"/>
</dbReference>
<gene>
    <name evidence="1" type="ORF">CVT25_002710</name>
</gene>
<dbReference type="InParanoid" id="A0A409WLS6"/>
<evidence type="ECO:0000313" key="2">
    <source>
        <dbReference type="Proteomes" id="UP000283269"/>
    </source>
</evidence>
<organism evidence="1 2">
    <name type="scientific">Psilocybe cyanescens</name>
    <dbReference type="NCBI Taxonomy" id="93625"/>
    <lineage>
        <taxon>Eukaryota</taxon>
        <taxon>Fungi</taxon>
        <taxon>Dikarya</taxon>
        <taxon>Basidiomycota</taxon>
        <taxon>Agaricomycotina</taxon>
        <taxon>Agaricomycetes</taxon>
        <taxon>Agaricomycetidae</taxon>
        <taxon>Agaricales</taxon>
        <taxon>Agaricineae</taxon>
        <taxon>Strophariaceae</taxon>
        <taxon>Psilocybe</taxon>
    </lineage>
</organism>
<name>A0A409WLS6_PSICY</name>
<protein>
    <submittedName>
        <fullName evidence="1">Uncharacterized protein</fullName>
    </submittedName>
</protein>
<comment type="caution">
    <text evidence="1">The sequence shown here is derived from an EMBL/GenBank/DDBJ whole genome shotgun (WGS) entry which is preliminary data.</text>
</comment>
<accession>A0A409WLS6</accession>
<proteinExistence type="predicted"/>
<evidence type="ECO:0000313" key="1">
    <source>
        <dbReference type="EMBL" id="PPQ79439.1"/>
    </source>
</evidence>
<keyword evidence="2" id="KW-1185">Reference proteome</keyword>
<sequence>MSSLAQCPVVCLPPDHWVALDVGAPSSRRLNKSSWILAQSVPQHGEPKAFNLFRCTSSRLSEKPEVRSVGLFVNAIAANTGGQIDARPRLESG</sequence>
<dbReference type="Proteomes" id="UP000283269">
    <property type="component" value="Unassembled WGS sequence"/>
</dbReference>